<keyword evidence="11" id="KW-1185">Reference proteome</keyword>
<keyword evidence="7" id="KW-0786">Thiamine pyrophosphate</keyword>
<dbReference type="OrthoDB" id="7821727at2"/>
<gene>
    <name evidence="10" type="ORF">LPB140_05495</name>
</gene>
<dbReference type="STRING" id="1913578.LPB140_05495"/>
<evidence type="ECO:0000256" key="3">
    <source>
        <dbReference type="ARBA" id="ARBA00011301"/>
    </source>
</evidence>
<dbReference type="Pfam" id="PF02779">
    <property type="entry name" value="Transket_pyr"/>
    <property type="match status" value="1"/>
</dbReference>
<dbReference type="PANTHER" id="PTHR42980:SF1">
    <property type="entry name" value="2-OXOISOVALERATE DEHYDROGENASE SUBUNIT BETA, MITOCHONDRIAL"/>
    <property type="match status" value="1"/>
</dbReference>
<feature type="domain" description="Transketolase-like pyrimidine-binding" evidence="9">
    <location>
        <begin position="401"/>
        <end position="582"/>
    </location>
</feature>
<dbReference type="InterPro" id="IPR033248">
    <property type="entry name" value="Transketolase_C"/>
</dbReference>
<comment type="cofactor">
    <cofactor evidence="1">
        <name>thiamine diphosphate</name>
        <dbReference type="ChEBI" id="CHEBI:58937"/>
    </cofactor>
</comment>
<evidence type="ECO:0000256" key="8">
    <source>
        <dbReference type="ARBA" id="ARBA00030680"/>
    </source>
</evidence>
<dbReference type="CDD" id="cd07036">
    <property type="entry name" value="TPP_PYR_E1-PDHc-beta_like"/>
    <property type="match status" value="1"/>
</dbReference>
<protein>
    <recommendedName>
        <fullName evidence="5">2-oxoglutarate dehydrogenase E1 component</fullName>
        <ecNumber evidence="4">1.2.4.4</ecNumber>
    </recommendedName>
    <alternativeName>
        <fullName evidence="8">Alpha-ketoglutarate dehydrogenase</fullName>
    </alternativeName>
</protein>
<dbReference type="InterPro" id="IPR029061">
    <property type="entry name" value="THDP-binding"/>
</dbReference>
<evidence type="ECO:0000313" key="11">
    <source>
        <dbReference type="Proteomes" id="UP000242561"/>
    </source>
</evidence>
<keyword evidence="6" id="KW-0560">Oxidoreductase</keyword>
<dbReference type="InterPro" id="IPR001017">
    <property type="entry name" value="DH_E1"/>
</dbReference>
<comment type="subunit">
    <text evidence="3">Homodimer. Part of the 2-oxoglutarate dehydrogenase (OGDH) complex composed of E1 (2-oxoglutarate dehydrogenase), E2 (dihydrolipoamide succinyltransferase) and E3 (dihydrolipoamide dehydrogenase); the complex contains multiple copies of the three enzymatic components (E1, E2 and E3).</text>
</comment>
<dbReference type="Gene3D" id="3.40.50.920">
    <property type="match status" value="1"/>
</dbReference>
<dbReference type="InterPro" id="IPR009014">
    <property type="entry name" value="Transketo_C/PFOR_II"/>
</dbReference>
<dbReference type="SMART" id="SM00861">
    <property type="entry name" value="Transket_pyr"/>
    <property type="match status" value="1"/>
</dbReference>
<proteinExistence type="predicted"/>
<accession>A0A1L3JB38</accession>
<evidence type="ECO:0000313" key="10">
    <source>
        <dbReference type="EMBL" id="APG62341.1"/>
    </source>
</evidence>
<dbReference type="Proteomes" id="UP000242561">
    <property type="component" value="Chromosome"/>
</dbReference>
<dbReference type="RefSeq" id="WP_072558991.1">
    <property type="nucleotide sequence ID" value="NZ_CP018154.1"/>
</dbReference>
<dbReference type="GO" id="GO:0003863">
    <property type="term" value="F:branched-chain 2-oxo acid dehydrogenase activity"/>
    <property type="evidence" value="ECO:0007669"/>
    <property type="project" value="UniProtKB-EC"/>
</dbReference>
<evidence type="ECO:0000259" key="9">
    <source>
        <dbReference type="SMART" id="SM00861"/>
    </source>
</evidence>
<evidence type="ECO:0000256" key="5">
    <source>
        <dbReference type="ARBA" id="ARBA00013321"/>
    </source>
</evidence>
<evidence type="ECO:0000256" key="2">
    <source>
        <dbReference type="ARBA" id="ARBA00003906"/>
    </source>
</evidence>
<organism evidence="10 11">
    <name type="scientific">Sphingorhabdus lutea</name>
    <dbReference type="NCBI Taxonomy" id="1913578"/>
    <lineage>
        <taxon>Bacteria</taxon>
        <taxon>Pseudomonadati</taxon>
        <taxon>Pseudomonadota</taxon>
        <taxon>Alphaproteobacteria</taxon>
        <taxon>Sphingomonadales</taxon>
        <taxon>Sphingomonadaceae</taxon>
        <taxon>Sphingorhabdus</taxon>
    </lineage>
</organism>
<dbReference type="SUPFAM" id="SSF52518">
    <property type="entry name" value="Thiamin diphosphate-binding fold (THDP-binding)"/>
    <property type="match status" value="2"/>
</dbReference>
<evidence type="ECO:0000256" key="6">
    <source>
        <dbReference type="ARBA" id="ARBA00023002"/>
    </source>
</evidence>
<dbReference type="EC" id="1.2.4.4" evidence="4"/>
<dbReference type="KEGG" id="sphl:LPB140_05495"/>
<reference evidence="10 11" key="1">
    <citation type="submission" date="2016-11" db="EMBL/GenBank/DDBJ databases">
        <title>Sphingorhabdus sp. LPB0140, isolated from marine environment.</title>
        <authorList>
            <person name="Kim E."/>
            <person name="Yi H."/>
        </authorList>
    </citation>
    <scope>NUCLEOTIDE SEQUENCE [LARGE SCALE GENOMIC DNA]</scope>
    <source>
        <strain evidence="10 11">LPB0140</strain>
    </source>
</reference>
<evidence type="ECO:0000256" key="1">
    <source>
        <dbReference type="ARBA" id="ARBA00001964"/>
    </source>
</evidence>
<dbReference type="PANTHER" id="PTHR42980">
    <property type="entry name" value="2-OXOISOVALERATE DEHYDROGENASE SUBUNIT BETA-RELATED"/>
    <property type="match status" value="1"/>
</dbReference>
<name>A0A1L3JB38_9SPHN</name>
<dbReference type="AlphaFoldDB" id="A0A1L3JB38"/>
<dbReference type="Pfam" id="PF02780">
    <property type="entry name" value="Transketolase_C"/>
    <property type="match status" value="1"/>
</dbReference>
<dbReference type="InterPro" id="IPR005475">
    <property type="entry name" value="Transketolase-like_Pyr-bd"/>
</dbReference>
<dbReference type="EMBL" id="CP018154">
    <property type="protein sequence ID" value="APG62341.1"/>
    <property type="molecule type" value="Genomic_DNA"/>
</dbReference>
<dbReference type="SUPFAM" id="SSF52922">
    <property type="entry name" value="TK C-terminal domain-like"/>
    <property type="match status" value="1"/>
</dbReference>
<sequence>MFDRAKIIDQNFRNFVTNNCSLEGELFRELSSLGTLKVSELVDIYDTQIMSRQLDFWSRRSKGKTFYSIGSSGHEGLAAIGIASRADDMAFLHYRDAAFLIQRRKKVGGQNVLYDMALSFAASSHDPISGGRHKVLGCAASYVPPQTSTIASHLPKAVGAAHSIGMSRRKDGIDENNARILQQDGVILCSFGDASANHSTAQGAINAACWAAYQHMAMPIVFICEDNGIGISVRTPDGWTAQNYMNRPGLKYIAANGLDIVDAVEKSRQAIEYARVKQKPVFLHIKTVRLMGHAGADVEASYASSKFIEEREALDPLLTTAAYLAKYSYLTSADILRRYDEMAERVERVAAQALTTPRLTSKKDIIASIIPPKKPRTEPTSQINGAHEIFAKEQNNLAKPATIAKSINWALAEMMASNQNIAIFGEDVARKGGVYGVTQGLMGKFGNRRVFDTLLDEQTILGLAIGMGHNGYIPVPEIQFLAYLHNAEDQIRGEAATLSYFSNGQYTNPMVVRIAGLPYQKGFGGHFHNDNSLAVLTDIPGIIIACPSTPQDAAAMMREAIRLAEEEQRVVVMVEPIALYHQQDLHEAGDGKWAQHYQFAGDADAASFGDIAIYENNNDKPSKKADAAIITYGNGHYLSRQAQKILTENHDISVKIIDVRWLHPLPEAAIINAVKDAKHILIVDEGRQSGGLNEKFMTMLAEHGLADKSRRLCAVDCFIPLGPAAEILLPSRDDIIENILKMVK</sequence>
<evidence type="ECO:0000256" key="7">
    <source>
        <dbReference type="ARBA" id="ARBA00023052"/>
    </source>
</evidence>
<dbReference type="GO" id="GO:0009083">
    <property type="term" value="P:branched-chain amino acid catabolic process"/>
    <property type="evidence" value="ECO:0007669"/>
    <property type="project" value="TreeGrafter"/>
</dbReference>
<dbReference type="GO" id="GO:0007584">
    <property type="term" value="P:response to nutrient"/>
    <property type="evidence" value="ECO:0007669"/>
    <property type="project" value="TreeGrafter"/>
</dbReference>
<dbReference type="Pfam" id="PF00676">
    <property type="entry name" value="E1_dh"/>
    <property type="match status" value="1"/>
</dbReference>
<comment type="function">
    <text evidence="2">E1 component of the 2-oxoglutarate dehydrogenase (OGDH) complex which catalyzes the decarboxylation of 2-oxoglutarate, the first step in the conversion of 2-oxoglutarate to succinyl-CoA and CO(2).</text>
</comment>
<dbReference type="Gene3D" id="3.40.50.970">
    <property type="match status" value="2"/>
</dbReference>
<evidence type="ECO:0000256" key="4">
    <source>
        <dbReference type="ARBA" id="ARBA00012277"/>
    </source>
</evidence>